<name>A0AA36A2M1_LACSI</name>
<reference evidence="2" key="1">
    <citation type="submission" date="2023-04" db="EMBL/GenBank/DDBJ databases">
        <authorList>
            <person name="Vijverberg K."/>
            <person name="Xiong W."/>
            <person name="Schranz E."/>
        </authorList>
    </citation>
    <scope>NUCLEOTIDE SEQUENCE</scope>
</reference>
<gene>
    <name evidence="2" type="ORF">LSALG_LOCUS41165</name>
</gene>
<evidence type="ECO:0000256" key="1">
    <source>
        <dbReference type="SAM" id="Coils"/>
    </source>
</evidence>
<accession>A0AA36A2M1</accession>
<sequence>MITTIVRKHLAEKLRPASVLYVTSLGGCSGTFQYSKTRGDQPKKSSAKPTNLVKPSIKREFDPKGKYKLFSEEPIVDNNDEEELDEAELKRRKAHEAELDENQRILREAEGKEKAVRESRSALESRKLLFLVWTLQIIQIQPVDSPNQYWLESVVSFDLQNTQDSQLDLPITSKAFMFCSFIKVANVPVSDNGTNKLYF</sequence>
<dbReference type="AlphaFoldDB" id="A0AA36A2M1"/>
<organism evidence="2 3">
    <name type="scientific">Lactuca saligna</name>
    <name type="common">Willowleaf lettuce</name>
    <dbReference type="NCBI Taxonomy" id="75948"/>
    <lineage>
        <taxon>Eukaryota</taxon>
        <taxon>Viridiplantae</taxon>
        <taxon>Streptophyta</taxon>
        <taxon>Embryophyta</taxon>
        <taxon>Tracheophyta</taxon>
        <taxon>Spermatophyta</taxon>
        <taxon>Magnoliopsida</taxon>
        <taxon>eudicotyledons</taxon>
        <taxon>Gunneridae</taxon>
        <taxon>Pentapetalae</taxon>
        <taxon>asterids</taxon>
        <taxon>campanulids</taxon>
        <taxon>Asterales</taxon>
        <taxon>Asteraceae</taxon>
        <taxon>Cichorioideae</taxon>
        <taxon>Cichorieae</taxon>
        <taxon>Lactucinae</taxon>
        <taxon>Lactuca</taxon>
    </lineage>
</organism>
<proteinExistence type="predicted"/>
<protein>
    <submittedName>
        <fullName evidence="2">Uncharacterized protein</fullName>
    </submittedName>
</protein>
<dbReference type="Proteomes" id="UP001177003">
    <property type="component" value="Chromosome 9"/>
</dbReference>
<dbReference type="PROSITE" id="PS51257">
    <property type="entry name" value="PROKAR_LIPOPROTEIN"/>
    <property type="match status" value="1"/>
</dbReference>
<feature type="coiled-coil region" evidence="1">
    <location>
        <begin position="92"/>
        <end position="126"/>
    </location>
</feature>
<keyword evidence="3" id="KW-1185">Reference proteome</keyword>
<dbReference type="EMBL" id="OX465085">
    <property type="protein sequence ID" value="CAI9302686.1"/>
    <property type="molecule type" value="Genomic_DNA"/>
</dbReference>
<evidence type="ECO:0000313" key="2">
    <source>
        <dbReference type="EMBL" id="CAI9302686.1"/>
    </source>
</evidence>
<evidence type="ECO:0000313" key="3">
    <source>
        <dbReference type="Proteomes" id="UP001177003"/>
    </source>
</evidence>
<keyword evidence="1" id="KW-0175">Coiled coil</keyword>